<evidence type="ECO:0000256" key="2">
    <source>
        <dbReference type="ARBA" id="ARBA00022989"/>
    </source>
</evidence>
<feature type="coiled-coil region" evidence="6">
    <location>
        <begin position="110"/>
        <end position="137"/>
    </location>
</feature>
<evidence type="ECO:0000256" key="4">
    <source>
        <dbReference type="ARBA" id="ARBA00023136"/>
    </source>
</evidence>
<dbReference type="GO" id="GO:0005940">
    <property type="term" value="C:septin ring"/>
    <property type="evidence" value="ECO:0007669"/>
    <property type="project" value="InterPro"/>
</dbReference>
<reference evidence="8 9" key="1">
    <citation type="submission" date="2018-10" db="EMBL/GenBank/DDBJ databases">
        <title>Streptococcus hillyeri sp. nov., isolated from equine tracheal sample.</title>
        <authorList>
            <person name="Macfadyen A.C."/>
            <person name="Waller A."/>
            <person name="Paterson G.K."/>
        </authorList>
    </citation>
    <scope>NUCLEOTIDE SEQUENCE [LARGE SCALE GENOMIC DNA]</scope>
    <source>
        <strain evidence="8 9">28462</strain>
    </source>
</reference>
<feature type="topological domain" description="Extracellular" evidence="6">
    <location>
        <begin position="1"/>
        <end position="7"/>
    </location>
</feature>
<evidence type="ECO:0000256" key="6">
    <source>
        <dbReference type="HAMAP-Rule" id="MF_00728"/>
    </source>
</evidence>
<evidence type="ECO:0000313" key="8">
    <source>
        <dbReference type="EMBL" id="RLY02892.1"/>
    </source>
</evidence>
<name>A0A3L9DUN1_9STRE</name>
<organism evidence="8 9">
    <name type="scientific">Streptococcus hillyeri</name>
    <dbReference type="NCBI Taxonomy" id="2282420"/>
    <lineage>
        <taxon>Bacteria</taxon>
        <taxon>Bacillati</taxon>
        <taxon>Bacillota</taxon>
        <taxon>Bacilli</taxon>
        <taxon>Lactobacillales</taxon>
        <taxon>Streptococcaceae</taxon>
        <taxon>Streptococcus</taxon>
    </lineage>
</organism>
<dbReference type="GO" id="GO:0000921">
    <property type="term" value="P:septin ring assembly"/>
    <property type="evidence" value="ECO:0007669"/>
    <property type="project" value="InterPro"/>
</dbReference>
<accession>A0A3L9DUN1</accession>
<proteinExistence type="inferred from homology"/>
<dbReference type="GO" id="GO:0005886">
    <property type="term" value="C:plasma membrane"/>
    <property type="evidence" value="ECO:0007669"/>
    <property type="project" value="UniProtKB-SubCell"/>
</dbReference>
<dbReference type="GO" id="GO:0000917">
    <property type="term" value="P:division septum assembly"/>
    <property type="evidence" value="ECO:0007669"/>
    <property type="project" value="UniProtKB-KW"/>
</dbReference>
<keyword evidence="4 6" id="KW-0472">Membrane</keyword>
<feature type="transmembrane region" description="Helical" evidence="7">
    <location>
        <begin position="6"/>
        <end position="26"/>
    </location>
</feature>
<evidence type="ECO:0000313" key="9">
    <source>
        <dbReference type="Proteomes" id="UP000279194"/>
    </source>
</evidence>
<evidence type="ECO:0000256" key="5">
    <source>
        <dbReference type="ARBA" id="ARBA00023210"/>
    </source>
</evidence>
<dbReference type="Proteomes" id="UP000279194">
    <property type="component" value="Unassembled WGS sequence"/>
</dbReference>
<feature type="topological domain" description="Cytoplasmic" evidence="6">
    <location>
        <begin position="27"/>
        <end position="574"/>
    </location>
</feature>
<keyword evidence="9" id="KW-1185">Reference proteome</keyword>
<protein>
    <recommendedName>
        <fullName evidence="6">Septation ring formation regulator EzrA</fullName>
    </recommendedName>
</protein>
<dbReference type="InterPro" id="IPR010379">
    <property type="entry name" value="EzrA"/>
</dbReference>
<evidence type="ECO:0000256" key="3">
    <source>
        <dbReference type="ARBA" id="ARBA00023054"/>
    </source>
</evidence>
<evidence type="ECO:0000256" key="1">
    <source>
        <dbReference type="ARBA" id="ARBA00022692"/>
    </source>
</evidence>
<dbReference type="OrthoDB" id="1654473at2"/>
<dbReference type="EMBL" id="RCVM01000011">
    <property type="protein sequence ID" value="RLY02892.1"/>
    <property type="molecule type" value="Genomic_DNA"/>
</dbReference>
<dbReference type="AlphaFoldDB" id="A0A3L9DUN1"/>
<dbReference type="Pfam" id="PF06160">
    <property type="entry name" value="EzrA"/>
    <property type="match status" value="1"/>
</dbReference>
<keyword evidence="6" id="KW-1003">Cell membrane</keyword>
<dbReference type="NCBIfam" id="NF003410">
    <property type="entry name" value="PRK04778.1-4"/>
    <property type="match status" value="1"/>
</dbReference>
<comment type="subcellular location">
    <subcellularLocation>
        <location evidence="6">Cell membrane</location>
        <topology evidence="6">Single-pass membrane protein</topology>
    </subcellularLocation>
    <text evidence="6">Colocalized with FtsZ to the nascent septal site.</text>
</comment>
<keyword evidence="6" id="KW-0131">Cell cycle</keyword>
<sequence>MSNGIVLLIVAIIILVIIAYLFGVVVRKRNDALIASLEEKKQELFELPVNEEIEHVKSLHLIGQSQTSFREWNQKWVDLTLNSFSDIENHIFEAESLNDTFNFIKAKHEIKGIQSQLDVVEEDIKAIREALAVLAEQEEKNSSRVTYALDMYEKLQTEIANQADHYGKAMPEISKQLTHIQSEFSQFVTLNSSGDPVEAAEILEKAEEHTIALGQISEKIPPIVTKLEEDFPDQLEDLETGYSRLLEENYYFAEDDIETGFQAIREAISDTSDDLADLELVKAETSCRDIQERLNGFYDLFEREIAAHKEVVKATNRLPKYLAHVKGNNASLINELNRLTQRYIFSDSIGNKLGIYSSNLSDMEEELQPALDNMAEQEKPFSEWQKVLEKLQSKIADVEEGQLAIYDSLKGTEKGEVNARHKLEVYINRLHTIKRFMEKRNLPGIPQDFMSQFFTASSQLEALRDELSRGRVDMMTVDKMKEVSTKAMANLEEVTYKVVQDAVLTEQLLQYSNRYRSFDQNVQESYDRTMELFQMHFNYKEAFDDISYALEIVEPGVTDRFVNSYEKSREMIRF</sequence>
<comment type="similarity">
    <text evidence="6">Belongs to the EzrA family.</text>
</comment>
<gene>
    <name evidence="6 8" type="primary">ezrA</name>
    <name evidence="8" type="ORF">EAF07_06250</name>
</gene>
<comment type="function">
    <text evidence="6">Negative regulator of FtsZ ring formation; modulates the frequency and position of FtsZ ring formation. Inhibits FtsZ ring formation at polar sites. Interacts either with FtsZ or with one of its binding partners to promote depolymerization.</text>
</comment>
<dbReference type="RefSeq" id="WP_121835737.1">
    <property type="nucleotide sequence ID" value="NZ_CP163513.1"/>
</dbReference>
<keyword evidence="3 6" id="KW-0175">Coiled coil</keyword>
<comment type="caution">
    <text evidence="8">The sequence shown here is derived from an EMBL/GenBank/DDBJ whole genome shotgun (WGS) entry which is preliminary data.</text>
</comment>
<keyword evidence="6" id="KW-0132">Cell division</keyword>
<evidence type="ECO:0000256" key="7">
    <source>
        <dbReference type="SAM" id="Phobius"/>
    </source>
</evidence>
<keyword evidence="1 6" id="KW-0812">Transmembrane</keyword>
<keyword evidence="2 6" id="KW-1133">Transmembrane helix</keyword>
<keyword evidence="5 6" id="KW-0717">Septation</keyword>
<dbReference type="HAMAP" id="MF_00728">
    <property type="entry name" value="EzrA"/>
    <property type="match status" value="1"/>
</dbReference>